<dbReference type="AlphaFoldDB" id="A0A0J9ERU3"/>
<keyword evidence="1" id="KW-0812">Transmembrane</keyword>
<feature type="non-terminal residue" evidence="2">
    <location>
        <position position="180"/>
    </location>
</feature>
<keyword evidence="1" id="KW-0472">Membrane</keyword>
<protein>
    <submittedName>
        <fullName evidence="2">Uncharacterized protein</fullName>
    </submittedName>
</protein>
<evidence type="ECO:0000313" key="2">
    <source>
        <dbReference type="EMBL" id="KMW68791.1"/>
    </source>
</evidence>
<organism evidence="2">
    <name type="scientific">Ajellomyces dermatitidis (strain ATCC 18188 / CBS 674.68)</name>
    <name type="common">Blastomyces dermatitidis</name>
    <dbReference type="NCBI Taxonomy" id="653446"/>
    <lineage>
        <taxon>Eukaryota</taxon>
        <taxon>Fungi</taxon>
        <taxon>Dikarya</taxon>
        <taxon>Ascomycota</taxon>
        <taxon>Pezizomycotina</taxon>
        <taxon>Eurotiomycetes</taxon>
        <taxon>Eurotiomycetidae</taxon>
        <taxon>Onygenales</taxon>
        <taxon>Ajellomycetaceae</taxon>
        <taxon>Blastomyces</taxon>
    </lineage>
</organism>
<feature type="transmembrane region" description="Helical" evidence="1">
    <location>
        <begin position="104"/>
        <end position="123"/>
    </location>
</feature>
<name>A0A0J9ERU3_AJEDA</name>
<reference evidence="2" key="1">
    <citation type="submission" date="2010-03" db="EMBL/GenBank/DDBJ databases">
        <title>Annotation of Blastomyces dermatitidis strain ATCC 18188.</title>
        <authorList>
            <consortium name="The Broad Institute Genome Sequencing Platform"/>
            <consortium name="Broad Institute Genome Sequencing Center for Infectious Disease."/>
            <person name="Cuomo C."/>
            <person name="Klein B."/>
            <person name="Sullivan T."/>
            <person name="Heitman J."/>
            <person name="Young S."/>
            <person name="Zeng Q."/>
            <person name="Gargeya S."/>
            <person name="Alvarado L."/>
            <person name="Berlin A.M."/>
            <person name="Chapman S.B."/>
            <person name="Chen Z."/>
            <person name="Freedman E."/>
            <person name="Gellesch M."/>
            <person name="Goldberg J."/>
            <person name="Griggs A."/>
            <person name="Gujja S."/>
            <person name="Heilman E."/>
            <person name="Heiman D."/>
            <person name="Howarth C."/>
            <person name="Mehta T."/>
            <person name="Neiman D."/>
            <person name="Pearson M."/>
            <person name="Roberts A."/>
            <person name="Saif S."/>
            <person name="Shea T."/>
            <person name="Shenoy N."/>
            <person name="Sisk P."/>
            <person name="Stolte C."/>
            <person name="Sykes S."/>
            <person name="White J."/>
            <person name="Yandava C."/>
            <person name="Haas B."/>
            <person name="Nusbaum C."/>
            <person name="Birren B."/>
        </authorList>
    </citation>
    <scope>NUCLEOTIDE SEQUENCE</scope>
    <source>
        <strain evidence="2">ATCC 18188</strain>
    </source>
</reference>
<feature type="transmembrane region" description="Helical" evidence="1">
    <location>
        <begin position="62"/>
        <end position="84"/>
    </location>
</feature>
<dbReference type="EMBL" id="GG749510">
    <property type="protein sequence ID" value="KMW68791.1"/>
    <property type="molecule type" value="Genomic_DNA"/>
</dbReference>
<proteinExistence type="predicted"/>
<accession>A0A0J9ERU3</accession>
<sequence>MTSHSYNKYHHSAHTRQFISKSSHIDRFISADNSEPDVAFLIKNLKNTIMKKLSVSCVIRSFTLLLASFTASFSTTSLSVSFSITSQSSTLVSVSDSPTSATSVPVILTSITSGFTASAFIISSSHFKKMLHRLDESCFSFYFALMSEAILIEDDNIIKTISLCSQASLITFSSFSAGKI</sequence>
<keyword evidence="1" id="KW-1133">Transmembrane helix</keyword>
<gene>
    <name evidence="2" type="ORF">BDDG_13033</name>
</gene>
<evidence type="ECO:0000256" key="1">
    <source>
        <dbReference type="SAM" id="Phobius"/>
    </source>
</evidence>
<dbReference type="Proteomes" id="UP000007802">
    <property type="component" value="Unassembled WGS sequence"/>
</dbReference>